<dbReference type="CDD" id="cd02440">
    <property type="entry name" value="AdoMet_MTases"/>
    <property type="match status" value="1"/>
</dbReference>
<sequence>MLSTKLQVISKRALHLSSKVLAAKPKDPTAINPSEASHFSDLASSWWDETGSQRILHKMNLLRMDFINKTIKTSIPLNKDITDPEKMVFIPGWSFNNLLPDDVSSAIQKEIDDSVRLNSQKLQLKCLDVGCGGGILSECLARLPMVSSVKGIDMTKNVIKVAKKHMKLDPSLENKLEYKMMSLEHIPKTEMFDVVTMMELLEHVDYPATVLKQALSHVAPGGYLFLSTINRDLISWFTTIFMGEHILNIVPVGTHTYSKYIKQSEIKGFMDQLKDKFKVVDVKGCAYFPAVGWFFTGVQNMGNYMMAIRRIK</sequence>
<dbReference type="OrthoDB" id="3265906at2759"/>
<keyword evidence="4 5" id="KW-0949">S-adenosyl-L-methionine</keyword>
<comment type="subcellular location">
    <subcellularLocation>
        <location evidence="5">Mitochondrion inner membrane</location>
        <topology evidence="5">Peripheral membrane protein</topology>
        <orientation evidence="5">Matrix side</orientation>
    </subcellularLocation>
</comment>
<accession>A0A7D9H6L2</accession>
<keyword evidence="3 5" id="KW-0831">Ubiquinone biosynthesis</keyword>
<dbReference type="GO" id="GO:0031314">
    <property type="term" value="C:extrinsic component of mitochondrial inner membrane"/>
    <property type="evidence" value="ECO:0007669"/>
    <property type="project" value="UniProtKB-UniRule"/>
</dbReference>
<comment type="catalytic activity">
    <reaction evidence="5">
        <text>a 3-demethylubiquinone + S-adenosyl-L-methionine = a ubiquinone + S-adenosyl-L-homocysteine</text>
        <dbReference type="Rhea" id="RHEA:81215"/>
        <dbReference type="Rhea" id="RHEA-COMP:9565"/>
        <dbReference type="Rhea" id="RHEA-COMP:19654"/>
        <dbReference type="ChEBI" id="CHEBI:16389"/>
        <dbReference type="ChEBI" id="CHEBI:57856"/>
        <dbReference type="ChEBI" id="CHEBI:59789"/>
        <dbReference type="ChEBI" id="CHEBI:231825"/>
    </reaction>
</comment>
<evidence type="ECO:0000256" key="3">
    <source>
        <dbReference type="ARBA" id="ARBA00022688"/>
    </source>
</evidence>
<dbReference type="GO" id="GO:0032259">
    <property type="term" value="P:methylation"/>
    <property type="evidence" value="ECO:0007669"/>
    <property type="project" value="UniProtKB-KW"/>
</dbReference>
<dbReference type="HAMAP" id="MF_00472">
    <property type="entry name" value="UbiG"/>
    <property type="match status" value="1"/>
</dbReference>
<dbReference type="Proteomes" id="UP000478008">
    <property type="component" value="Unassembled WGS sequence"/>
</dbReference>
<dbReference type="UniPathway" id="UPA00232"/>
<reference evidence="6" key="3">
    <citation type="journal article" name="BMC Genomics">
        <title>New genome assemblies reveal patterns of domestication and adaptation across Brettanomyces (Dekkera) species.</title>
        <authorList>
            <person name="Roach M.J."/>
            <person name="Borneman A.R."/>
        </authorList>
    </citation>
    <scope>NUCLEOTIDE SEQUENCE</scope>
    <source>
        <strain evidence="6">UCD 2041</strain>
    </source>
</reference>
<comment type="catalytic activity">
    <reaction evidence="5">
        <text>a 3,4-dihydroxy-5-(all-trans-polyprenyl)benzoate + S-adenosyl-L-methionine = a 4-hydroxy-3-methoxy-5-(all-trans-polyprenyl)benzoate + S-adenosyl-L-homocysteine + H(+)</text>
        <dbReference type="Rhea" id="RHEA:44452"/>
        <dbReference type="Rhea" id="RHEA-COMP:10930"/>
        <dbReference type="Rhea" id="RHEA-COMP:10931"/>
        <dbReference type="ChEBI" id="CHEBI:15378"/>
        <dbReference type="ChEBI" id="CHEBI:57856"/>
        <dbReference type="ChEBI" id="CHEBI:59789"/>
        <dbReference type="ChEBI" id="CHEBI:64694"/>
        <dbReference type="ChEBI" id="CHEBI:84443"/>
        <dbReference type="EC" id="2.1.1.114"/>
    </reaction>
</comment>
<keyword evidence="5" id="KW-0999">Mitochondrion inner membrane</keyword>
<comment type="catalytic activity">
    <reaction evidence="5">
        <text>a 3-demethylubiquinol + S-adenosyl-L-methionine = a ubiquinol + S-adenosyl-L-homocysteine + H(+)</text>
        <dbReference type="Rhea" id="RHEA:44380"/>
        <dbReference type="Rhea" id="RHEA-COMP:9566"/>
        <dbReference type="Rhea" id="RHEA-COMP:10914"/>
        <dbReference type="ChEBI" id="CHEBI:15378"/>
        <dbReference type="ChEBI" id="CHEBI:17976"/>
        <dbReference type="ChEBI" id="CHEBI:57856"/>
        <dbReference type="ChEBI" id="CHEBI:59789"/>
        <dbReference type="ChEBI" id="CHEBI:84422"/>
        <dbReference type="EC" id="2.1.1.64"/>
    </reaction>
</comment>
<keyword evidence="5" id="KW-0496">Mitochondrion</keyword>
<organism evidence="7 8">
    <name type="scientific">Dekkera bruxellensis</name>
    <name type="common">Brettanomyces custersii</name>
    <dbReference type="NCBI Taxonomy" id="5007"/>
    <lineage>
        <taxon>Eukaryota</taxon>
        <taxon>Fungi</taxon>
        <taxon>Dikarya</taxon>
        <taxon>Ascomycota</taxon>
        <taxon>Saccharomycotina</taxon>
        <taxon>Pichiomycetes</taxon>
        <taxon>Pichiales</taxon>
        <taxon>Pichiaceae</taxon>
        <taxon>Brettanomyces</taxon>
    </lineage>
</organism>
<dbReference type="Proteomes" id="UP000663131">
    <property type="component" value="Chromosome 8"/>
</dbReference>
<evidence type="ECO:0000313" key="6">
    <source>
        <dbReference type="EMBL" id="QOU20722.1"/>
    </source>
</evidence>
<protein>
    <recommendedName>
        <fullName evidence="5">Ubiquinone biosynthesis O-methyltransferase, mitochondrial</fullName>
    </recommendedName>
    <alternativeName>
        <fullName evidence="5">3,4-dihydroxy-5-hexaprenylbenzoate methyltransferase</fullName>
    </alternativeName>
    <alternativeName>
        <fullName evidence="5">3-demethylubiquinol 3-O-methyltransferase</fullName>
    </alternativeName>
    <alternativeName>
        <fullName evidence="5">3-demethylubiquinone 3-O-methyltransferase</fullName>
    </alternativeName>
    <alternativeName>
        <fullName evidence="5">3-demethylubiquinone-6 3-O-methyltransferase</fullName>
    </alternativeName>
    <alternativeName>
        <fullName evidence="5">Hexaprenyldihydroxybenzoate methyltransferase</fullName>
    </alternativeName>
    <alternativeName>
        <fullName evidence="5">Polyprenyldihydroxybenzoate methyltransferase</fullName>
        <shortName evidence="5">DHHB methyltransferase</shortName>
        <shortName evidence="5">DHHB-MT</shortName>
        <shortName evidence="5">DHHB-MTase</shortName>
        <ecNumber evidence="5">2.1.1.-</ecNumber>
        <ecNumber evidence="5">2.1.1.114</ecNumber>
        <ecNumber evidence="5">2.1.1.64</ecNumber>
    </alternativeName>
</protein>
<reference evidence="6" key="2">
    <citation type="submission" date="2020-10" db="EMBL/GenBank/DDBJ databases">
        <authorList>
            <person name="Palmer J.M."/>
        </authorList>
    </citation>
    <scope>NUCLEOTIDE SEQUENCE</scope>
    <source>
        <strain evidence="6">UCD 2041</strain>
    </source>
</reference>
<comment type="cofactor">
    <cofactor evidence="5">
        <name>Mg(2+)</name>
        <dbReference type="ChEBI" id="CHEBI:18420"/>
    </cofactor>
</comment>
<dbReference type="GO" id="GO:0046872">
    <property type="term" value="F:metal ion binding"/>
    <property type="evidence" value="ECO:0007669"/>
    <property type="project" value="UniProtKB-KW"/>
</dbReference>
<keyword evidence="5" id="KW-0460">Magnesium</keyword>
<reference evidence="7 8" key="1">
    <citation type="submission" date="2019-07" db="EMBL/GenBank/DDBJ databases">
        <authorList>
            <person name="Friedrich A."/>
            <person name="Schacherer J."/>
        </authorList>
    </citation>
    <scope>NUCLEOTIDE SEQUENCE [LARGE SCALE GENOMIC DNA]</scope>
</reference>
<feature type="binding site" evidence="5">
    <location>
        <position position="203"/>
    </location>
    <ligand>
        <name>Mg(2+)</name>
        <dbReference type="ChEBI" id="CHEBI:18420"/>
    </ligand>
</feature>
<dbReference type="EC" id="2.1.1.64" evidence="5"/>
<evidence type="ECO:0000256" key="5">
    <source>
        <dbReference type="HAMAP-Rule" id="MF_03190"/>
    </source>
</evidence>
<dbReference type="PANTHER" id="PTHR43464:SF19">
    <property type="entry name" value="UBIQUINONE BIOSYNTHESIS O-METHYLTRANSFERASE, MITOCHONDRIAL"/>
    <property type="match status" value="1"/>
</dbReference>
<keyword evidence="1 5" id="KW-0489">Methyltransferase</keyword>
<feature type="binding site" evidence="5">
    <location>
        <position position="202"/>
    </location>
    <ligand>
        <name>Mg(2+)</name>
        <dbReference type="ChEBI" id="CHEBI:18420"/>
    </ligand>
</feature>
<feature type="binding site" evidence="5">
    <location>
        <position position="63"/>
    </location>
    <ligand>
        <name>S-adenosyl-L-methionine</name>
        <dbReference type="ChEBI" id="CHEBI:59789"/>
    </ligand>
</feature>
<evidence type="ECO:0000313" key="7">
    <source>
        <dbReference type="EMBL" id="VUG19705.1"/>
    </source>
</evidence>
<keyword evidence="5" id="KW-0479">Metal-binding</keyword>
<evidence type="ECO:0000256" key="1">
    <source>
        <dbReference type="ARBA" id="ARBA00022603"/>
    </source>
</evidence>
<proteinExistence type="inferred from homology"/>
<keyword evidence="2 5" id="KW-0808">Transferase</keyword>
<gene>
    <name evidence="5 7" type="primary">COQ3</name>
    <name evidence="6" type="ORF">BRETT_000434</name>
    <name evidence="7" type="ORF">DEBR0S5_09824G</name>
</gene>
<feature type="binding site" evidence="5">
    <location>
        <position position="198"/>
    </location>
    <ligand>
        <name>S-adenosyl-L-methionine</name>
        <dbReference type="ChEBI" id="CHEBI:59789"/>
    </ligand>
</feature>
<dbReference type="GO" id="GO:0061542">
    <property type="term" value="F:3-demethylubiquinol 3-O-methyltransferase activity"/>
    <property type="evidence" value="ECO:0007669"/>
    <property type="project" value="UniProtKB-UniRule"/>
</dbReference>
<comment type="pathway">
    <text evidence="5">Cofactor biosynthesis; ubiquinone biosynthesis.</text>
</comment>
<name>A0A7D9H6L2_DEKBR</name>
<dbReference type="Pfam" id="PF13489">
    <property type="entry name" value="Methyltransf_23"/>
    <property type="match status" value="1"/>
</dbReference>
<keyword evidence="5" id="KW-0472">Membrane</keyword>
<comment type="function">
    <text evidence="5">O-methyltransferase required for two non-consecutive steps during ubiquinone biosynthesis. Catalyzes the 2 O-methylation of 3,4-dihydroxy-5-(all-trans-polyprenyl)benzoic acid into 4-hydroxy-3-methoxy-5-(all-trans-polyprenyl)benzoic acid. Also catalyzes the last step of ubiquinone biosynthesis by mediating methylation of 3-demethylubiquinone into ubiquinone. Also able to mediate the methylation of 3-demethylubiquinol into ubiquinol.</text>
</comment>
<dbReference type="SUPFAM" id="SSF53335">
    <property type="entry name" value="S-adenosyl-L-methionine-dependent methyltransferases"/>
    <property type="match status" value="1"/>
</dbReference>
<dbReference type="AlphaFoldDB" id="A0A7D9H6L2"/>
<feature type="binding site" evidence="5">
    <location>
        <position position="130"/>
    </location>
    <ligand>
        <name>S-adenosyl-L-methionine</name>
        <dbReference type="ChEBI" id="CHEBI:59789"/>
    </ligand>
</feature>
<dbReference type="EC" id="2.1.1.-" evidence="5"/>
<evidence type="ECO:0000256" key="2">
    <source>
        <dbReference type="ARBA" id="ARBA00022679"/>
    </source>
</evidence>
<comment type="subunit">
    <text evidence="5">Component of a multi-subunit COQ enzyme complex, composed of at least COQ3, COQ4, COQ5, COQ6, COQ7 and COQ9.</text>
</comment>
<dbReference type="PANTHER" id="PTHR43464">
    <property type="entry name" value="METHYLTRANSFERASE"/>
    <property type="match status" value="1"/>
</dbReference>
<comment type="similarity">
    <text evidence="5">Belongs to the class I-like SAM-binding methyltransferase superfamily. UbiG/COQ3 family.</text>
</comment>
<keyword evidence="8" id="KW-1185">Reference proteome</keyword>
<dbReference type="Gene3D" id="3.40.50.150">
    <property type="entry name" value="Vaccinia Virus protein VP39"/>
    <property type="match status" value="1"/>
</dbReference>
<dbReference type="GO" id="GO:0010420">
    <property type="term" value="F:polyprenyldihydroxybenzoate methyltransferase activity"/>
    <property type="evidence" value="ECO:0007669"/>
    <property type="project" value="UniProtKB-UniRule"/>
</dbReference>
<dbReference type="InterPro" id="IPR029063">
    <property type="entry name" value="SAM-dependent_MTases_sf"/>
</dbReference>
<evidence type="ECO:0000313" key="8">
    <source>
        <dbReference type="Proteomes" id="UP000478008"/>
    </source>
</evidence>
<dbReference type="InterPro" id="IPR010233">
    <property type="entry name" value="UbiG_MeTrfase"/>
</dbReference>
<feature type="binding site" evidence="5">
    <location>
        <position position="199"/>
    </location>
    <ligand>
        <name>Mg(2+)</name>
        <dbReference type="ChEBI" id="CHEBI:18420"/>
    </ligand>
</feature>
<dbReference type="EC" id="2.1.1.114" evidence="5"/>
<dbReference type="NCBIfam" id="TIGR01983">
    <property type="entry name" value="UbiG"/>
    <property type="match status" value="1"/>
</dbReference>
<dbReference type="EMBL" id="CABFWN010000005">
    <property type="protein sequence ID" value="VUG19705.1"/>
    <property type="molecule type" value="Genomic_DNA"/>
</dbReference>
<evidence type="ECO:0000256" key="4">
    <source>
        <dbReference type="ARBA" id="ARBA00022691"/>
    </source>
</evidence>
<feature type="binding site" evidence="5">
    <location>
        <position position="153"/>
    </location>
    <ligand>
        <name>S-adenosyl-L-methionine</name>
        <dbReference type="ChEBI" id="CHEBI:59789"/>
    </ligand>
</feature>
<dbReference type="EMBL" id="CP063136">
    <property type="protein sequence ID" value="QOU20722.1"/>
    <property type="molecule type" value="Genomic_DNA"/>
</dbReference>